<keyword evidence="3" id="KW-1133">Transmembrane helix</keyword>
<reference evidence="7 8" key="1">
    <citation type="submission" date="2025-05" db="UniProtKB">
        <authorList>
            <consortium name="RefSeq"/>
        </authorList>
    </citation>
    <scope>IDENTIFICATION</scope>
</reference>
<dbReference type="GeneID" id="136089207"/>
<evidence type="ECO:0000256" key="3">
    <source>
        <dbReference type="SAM" id="Phobius"/>
    </source>
</evidence>
<dbReference type="InterPro" id="IPR003599">
    <property type="entry name" value="Ig_sub"/>
</dbReference>
<evidence type="ECO:0000313" key="6">
    <source>
        <dbReference type="Proteomes" id="UP001652625"/>
    </source>
</evidence>
<dbReference type="PROSITE" id="PS50835">
    <property type="entry name" value="IG_LIKE"/>
    <property type="match status" value="2"/>
</dbReference>
<protein>
    <submittedName>
        <fullName evidence="7 8">Neural cell adhesion molecule 1-like</fullName>
    </submittedName>
</protein>
<dbReference type="RefSeq" id="XP_065671023.1">
    <property type="nucleotide sequence ID" value="XM_065814951.1"/>
</dbReference>
<dbReference type="SMART" id="SM00409">
    <property type="entry name" value="IG"/>
    <property type="match status" value="2"/>
</dbReference>
<dbReference type="Pfam" id="PF13927">
    <property type="entry name" value="Ig_3"/>
    <property type="match status" value="1"/>
</dbReference>
<proteinExistence type="predicted"/>
<evidence type="ECO:0000256" key="2">
    <source>
        <dbReference type="ARBA" id="ARBA00023157"/>
    </source>
</evidence>
<organism evidence="6 8">
    <name type="scientific">Hydra vulgaris</name>
    <name type="common">Hydra</name>
    <name type="synonym">Hydra attenuata</name>
    <dbReference type="NCBI Taxonomy" id="6087"/>
    <lineage>
        <taxon>Eukaryota</taxon>
        <taxon>Metazoa</taxon>
        <taxon>Cnidaria</taxon>
        <taxon>Hydrozoa</taxon>
        <taxon>Hydroidolina</taxon>
        <taxon>Anthoathecata</taxon>
        <taxon>Aplanulata</taxon>
        <taxon>Hydridae</taxon>
        <taxon>Hydra</taxon>
    </lineage>
</organism>
<feature type="transmembrane region" description="Helical" evidence="3">
    <location>
        <begin position="324"/>
        <end position="345"/>
    </location>
</feature>
<keyword evidence="3" id="KW-0812">Transmembrane</keyword>
<dbReference type="InterPro" id="IPR013098">
    <property type="entry name" value="Ig_I-set"/>
</dbReference>
<feature type="domain" description="Ig-like" evidence="5">
    <location>
        <begin position="221"/>
        <end position="317"/>
    </location>
</feature>
<feature type="signal peptide" evidence="4">
    <location>
        <begin position="1"/>
        <end position="17"/>
    </location>
</feature>
<dbReference type="CDD" id="cd00096">
    <property type="entry name" value="Ig"/>
    <property type="match status" value="1"/>
</dbReference>
<evidence type="ECO:0000313" key="7">
    <source>
        <dbReference type="RefSeq" id="XP_065671022.1"/>
    </source>
</evidence>
<accession>A0ABM4D9K6</accession>
<dbReference type="InterPro" id="IPR013783">
    <property type="entry name" value="Ig-like_fold"/>
</dbReference>
<dbReference type="InterPro" id="IPR007110">
    <property type="entry name" value="Ig-like_dom"/>
</dbReference>
<evidence type="ECO:0000256" key="4">
    <source>
        <dbReference type="SAM" id="SignalP"/>
    </source>
</evidence>
<dbReference type="SMART" id="SM00408">
    <property type="entry name" value="IGc2"/>
    <property type="match status" value="2"/>
</dbReference>
<feature type="chain" id="PRO_5045026028" evidence="4">
    <location>
        <begin position="18"/>
        <end position="396"/>
    </location>
</feature>
<dbReference type="InterPro" id="IPR036179">
    <property type="entry name" value="Ig-like_dom_sf"/>
</dbReference>
<keyword evidence="3" id="KW-0472">Membrane</keyword>
<dbReference type="InterPro" id="IPR003598">
    <property type="entry name" value="Ig_sub2"/>
</dbReference>
<keyword evidence="6" id="KW-1185">Reference proteome</keyword>
<dbReference type="PANTHER" id="PTHR45080">
    <property type="entry name" value="CONTACTIN 5"/>
    <property type="match status" value="1"/>
</dbReference>
<evidence type="ECO:0000313" key="8">
    <source>
        <dbReference type="RefSeq" id="XP_065671023.1"/>
    </source>
</evidence>
<keyword evidence="1 4" id="KW-0732">Signal</keyword>
<dbReference type="SUPFAM" id="SSF48726">
    <property type="entry name" value="Immunoglobulin"/>
    <property type="match status" value="2"/>
</dbReference>
<feature type="domain" description="Ig-like" evidence="5">
    <location>
        <begin position="124"/>
        <end position="202"/>
    </location>
</feature>
<keyword evidence="2" id="KW-1015">Disulfide bond</keyword>
<dbReference type="RefSeq" id="XP_065671022.1">
    <property type="nucleotide sequence ID" value="XM_065814950.1"/>
</dbReference>
<sequence>MILKTLYFLYFVKCLLAEVKFHIEPSSPIAAVENTTFFIKCIAEDTTGKINISTKFIAGGQEIKTTPDNHIVVTTTYIGSKTIVELSISGIQAKDLYNQNILYCATPNSDYQVDVFILSEQKLPKFVDDAPTTLSTVYGSNFSFSCSVVSENYQVDIEWGFDGKLGSNIKYIPDASNKTLIRSKVIISDVKYSNGGKYRCIAKLSIGDIFVKNYTKIFDLAEISGKKNKPSKEEVVKAGSDVTLVCDIAGYPAPKYVWKKFEAVIGNYTDSRFKFIKENSSEYETLTINDVTYSDRAVYSCIVNFNNSQVVKEFTLRVRDPLNALWPAVGILIEAVLLAIIIFSCEACKKLKQRKKNYKMKENEETSPLVGNSPTKIVYSGAEDSVRLRSSKEIVA</sequence>
<gene>
    <name evidence="7 8" type="primary">LOC136089207</name>
</gene>
<dbReference type="InterPro" id="IPR050958">
    <property type="entry name" value="Cell_Adh-Cytoskel_Orgn"/>
</dbReference>
<dbReference type="Pfam" id="PF07679">
    <property type="entry name" value="I-set"/>
    <property type="match status" value="1"/>
</dbReference>
<dbReference type="PANTHER" id="PTHR45080:SF8">
    <property type="entry name" value="IG-LIKE DOMAIN-CONTAINING PROTEIN"/>
    <property type="match status" value="1"/>
</dbReference>
<evidence type="ECO:0000256" key="1">
    <source>
        <dbReference type="ARBA" id="ARBA00022729"/>
    </source>
</evidence>
<dbReference type="Proteomes" id="UP001652625">
    <property type="component" value="Chromosome 13"/>
</dbReference>
<evidence type="ECO:0000259" key="5">
    <source>
        <dbReference type="PROSITE" id="PS50835"/>
    </source>
</evidence>
<name>A0ABM4D9K6_HYDVU</name>
<dbReference type="Gene3D" id="2.60.40.10">
    <property type="entry name" value="Immunoglobulins"/>
    <property type="match status" value="2"/>
</dbReference>